<evidence type="ECO:0000313" key="2">
    <source>
        <dbReference type="Proteomes" id="UP000601435"/>
    </source>
</evidence>
<gene>
    <name evidence="1" type="ORF">SNEC2469_LOCUS8302</name>
</gene>
<dbReference type="OrthoDB" id="10313522at2759"/>
<comment type="caution">
    <text evidence="1">The sequence shown here is derived from an EMBL/GenBank/DDBJ whole genome shotgun (WGS) entry which is preliminary data.</text>
</comment>
<accession>A0A812PB30</accession>
<organism evidence="1 2">
    <name type="scientific">Symbiodinium necroappetens</name>
    <dbReference type="NCBI Taxonomy" id="1628268"/>
    <lineage>
        <taxon>Eukaryota</taxon>
        <taxon>Sar</taxon>
        <taxon>Alveolata</taxon>
        <taxon>Dinophyceae</taxon>
        <taxon>Suessiales</taxon>
        <taxon>Symbiodiniaceae</taxon>
        <taxon>Symbiodinium</taxon>
    </lineage>
</organism>
<keyword evidence="2" id="KW-1185">Reference proteome</keyword>
<dbReference type="EMBL" id="CAJNJA010013740">
    <property type="protein sequence ID" value="CAE7328255.1"/>
    <property type="molecule type" value="Genomic_DNA"/>
</dbReference>
<name>A0A812PB30_9DINO</name>
<dbReference type="AlphaFoldDB" id="A0A812PB30"/>
<reference evidence="1" key="1">
    <citation type="submission" date="2021-02" db="EMBL/GenBank/DDBJ databases">
        <authorList>
            <person name="Dougan E. K."/>
            <person name="Rhodes N."/>
            <person name="Thang M."/>
            <person name="Chan C."/>
        </authorList>
    </citation>
    <scope>NUCLEOTIDE SEQUENCE</scope>
</reference>
<protein>
    <submittedName>
        <fullName evidence="1">Uncharacterized protein</fullName>
    </submittedName>
</protein>
<evidence type="ECO:0000313" key="1">
    <source>
        <dbReference type="EMBL" id="CAE7328255.1"/>
    </source>
</evidence>
<dbReference type="Proteomes" id="UP000601435">
    <property type="component" value="Unassembled WGS sequence"/>
</dbReference>
<sequence length="120" mass="13101">MQRRAVSASGRVPRAAQVAQQLLKMCPEPARRLLREELRSWKRPSRDALPMLKELRATKRVDLVCELLNLLKAEPSPACCISQRGFPRAPAPPGGLKPSPSSTTCPMLLCCPTSSAAMPP</sequence>
<proteinExistence type="predicted"/>